<dbReference type="EMBL" id="JACAZI010000018">
    <property type="protein sequence ID" value="KAF7341223.1"/>
    <property type="molecule type" value="Genomic_DNA"/>
</dbReference>
<dbReference type="PANTHER" id="PTHR35201">
    <property type="entry name" value="TERPENE SYNTHASE"/>
    <property type="match status" value="1"/>
</dbReference>
<proteinExistence type="inferred from homology"/>
<dbReference type="AlphaFoldDB" id="A0A8H6XGS8"/>
<dbReference type="SUPFAM" id="SSF48576">
    <property type="entry name" value="Terpenoid synthases"/>
    <property type="match status" value="1"/>
</dbReference>
<keyword evidence="3 6" id="KW-0479">Metal-binding</keyword>
<dbReference type="GO" id="GO:0046872">
    <property type="term" value="F:metal ion binding"/>
    <property type="evidence" value="ECO:0007669"/>
    <property type="project" value="UniProtKB-KW"/>
</dbReference>
<dbReference type="Proteomes" id="UP000620124">
    <property type="component" value="Unassembled WGS sequence"/>
</dbReference>
<dbReference type="Gene3D" id="1.10.600.10">
    <property type="entry name" value="Farnesyl Diphosphate Synthase"/>
    <property type="match status" value="1"/>
</dbReference>
<evidence type="ECO:0000256" key="5">
    <source>
        <dbReference type="ARBA" id="ARBA00023239"/>
    </source>
</evidence>
<dbReference type="Pfam" id="PF19086">
    <property type="entry name" value="Terpene_syn_C_2"/>
    <property type="match status" value="1"/>
</dbReference>
<dbReference type="OrthoDB" id="2861623at2759"/>
<dbReference type="InterPro" id="IPR034686">
    <property type="entry name" value="Terpene_cyclase-like_2"/>
</dbReference>
<dbReference type="InterPro" id="IPR008949">
    <property type="entry name" value="Isoprenoid_synthase_dom_sf"/>
</dbReference>
<keyword evidence="8" id="KW-1185">Reference proteome</keyword>
<keyword evidence="5 6" id="KW-0456">Lyase</keyword>
<evidence type="ECO:0000256" key="4">
    <source>
        <dbReference type="ARBA" id="ARBA00022842"/>
    </source>
</evidence>
<evidence type="ECO:0000256" key="1">
    <source>
        <dbReference type="ARBA" id="ARBA00001946"/>
    </source>
</evidence>
<evidence type="ECO:0000256" key="3">
    <source>
        <dbReference type="ARBA" id="ARBA00022723"/>
    </source>
</evidence>
<comment type="similarity">
    <text evidence="2 6">Belongs to the terpene synthase family.</text>
</comment>
<comment type="cofactor">
    <cofactor evidence="1 6">
        <name>Mg(2+)</name>
        <dbReference type="ChEBI" id="CHEBI:18420"/>
    </cofactor>
</comment>
<evidence type="ECO:0000313" key="8">
    <source>
        <dbReference type="Proteomes" id="UP000620124"/>
    </source>
</evidence>
<comment type="caution">
    <text evidence="7">The sequence shown here is derived from an EMBL/GenBank/DDBJ whole genome shotgun (WGS) entry which is preliminary data.</text>
</comment>
<reference evidence="7" key="1">
    <citation type="submission" date="2020-05" db="EMBL/GenBank/DDBJ databases">
        <title>Mycena genomes resolve the evolution of fungal bioluminescence.</title>
        <authorList>
            <person name="Tsai I.J."/>
        </authorList>
    </citation>
    <scope>NUCLEOTIDE SEQUENCE</scope>
    <source>
        <strain evidence="7">CCC161011</strain>
    </source>
</reference>
<protein>
    <recommendedName>
        <fullName evidence="6">Terpene synthase</fullName>
        <ecNumber evidence="6">4.2.3.-</ecNumber>
    </recommendedName>
</protein>
<dbReference type="PANTHER" id="PTHR35201:SF4">
    <property type="entry name" value="BETA-PINACENE SYNTHASE-RELATED"/>
    <property type="match status" value="1"/>
</dbReference>
<evidence type="ECO:0000313" key="7">
    <source>
        <dbReference type="EMBL" id="KAF7341223.1"/>
    </source>
</evidence>
<name>A0A8H6XGS8_9AGAR</name>
<gene>
    <name evidence="7" type="ORF">MVEN_01857700</name>
</gene>
<evidence type="ECO:0000256" key="6">
    <source>
        <dbReference type="RuleBase" id="RU366034"/>
    </source>
</evidence>
<organism evidence="7 8">
    <name type="scientific">Mycena venus</name>
    <dbReference type="NCBI Taxonomy" id="2733690"/>
    <lineage>
        <taxon>Eukaryota</taxon>
        <taxon>Fungi</taxon>
        <taxon>Dikarya</taxon>
        <taxon>Basidiomycota</taxon>
        <taxon>Agaricomycotina</taxon>
        <taxon>Agaricomycetes</taxon>
        <taxon>Agaricomycetidae</taxon>
        <taxon>Agaricales</taxon>
        <taxon>Marasmiineae</taxon>
        <taxon>Mycenaceae</taxon>
        <taxon>Mycena</taxon>
    </lineage>
</organism>
<dbReference type="GO" id="GO:0008299">
    <property type="term" value="P:isoprenoid biosynthetic process"/>
    <property type="evidence" value="ECO:0007669"/>
    <property type="project" value="UniProtKB-ARBA"/>
</dbReference>
<evidence type="ECO:0000256" key="2">
    <source>
        <dbReference type="ARBA" id="ARBA00006333"/>
    </source>
</evidence>
<accession>A0A8H6XGS8</accession>
<sequence>MTAVPTTITLPDTLSSWPWPRQVIPHHEEVSLESAQWVQGFGLFSPKAQVAFDRCNFGLLAALVYPLLKKEQLRSGADFMAALYCFDEYTDQGDEVFVRQAADIVKDALRNPFKSRPEGEMPIGEVFRQFLARTVSICSTSVLQRLVETQERAMDGQVQQCVDRKQYFACNSEEYLAIRLHSSSMLPSYVIMELDIGVPDEVYYHPLLEKLRYWGFILICIDNDIFSYNIERARGQALHNWVTLTALERNIGIQEAVDYLGALHDRTKESFLEATKNLPTWGEPIDSEVRRYVDGIGNWVRANYEWSFESRRYFDTHAAEVRRTLQLTMLPKVVVTDSQEHWAPRPGEVVPGLETALNLVPDAGYLC</sequence>
<dbReference type="EC" id="4.2.3.-" evidence="6"/>
<keyword evidence="4 6" id="KW-0460">Magnesium</keyword>
<dbReference type="GO" id="GO:0010333">
    <property type="term" value="F:terpene synthase activity"/>
    <property type="evidence" value="ECO:0007669"/>
    <property type="project" value="InterPro"/>
</dbReference>
<dbReference type="SFLD" id="SFLDS00005">
    <property type="entry name" value="Isoprenoid_Synthase_Type_I"/>
    <property type="match status" value="1"/>
</dbReference>
<dbReference type="SFLD" id="SFLDG01020">
    <property type="entry name" value="Terpene_Cyclase_Like_2"/>
    <property type="match status" value="1"/>
</dbReference>